<organism evidence="4 5">
    <name type="scientific">Trinickia soli</name>
    <dbReference type="NCBI Taxonomy" id="380675"/>
    <lineage>
        <taxon>Bacteria</taxon>
        <taxon>Pseudomonadati</taxon>
        <taxon>Pseudomonadota</taxon>
        <taxon>Betaproteobacteria</taxon>
        <taxon>Burkholderiales</taxon>
        <taxon>Burkholderiaceae</taxon>
        <taxon>Trinickia</taxon>
    </lineage>
</organism>
<dbReference type="Pfam" id="PF04917">
    <property type="entry name" value="Shufflon_N"/>
    <property type="match status" value="1"/>
</dbReference>
<feature type="transmembrane region" description="Helical" evidence="2">
    <location>
        <begin position="33"/>
        <end position="55"/>
    </location>
</feature>
<sequence>MRGADAMNRQHAATGSPSRRGARRSRARERGVTLIEGIGALFVASIMLIGLSMLIDTSMKNMRDQQAAQFQSQVANAATQLVQANYATLASSATATTPAVVPLSAKSGLQLASYLPPGLNAQNVYGQTPCLLVFAPSTGGLDALLVTEGGQTIPDIELGYIAANSGAGAGSIPSVQPGTSSTANSAAYGAYGSWVANTPNPSGASCTGKATGPGHLVSEIYSSGPSNTNSDFLYRVGVPGYADANAMHVPIYLADQTHVAGQSDSACGSSVANSAGKITTDASGQVLSCSSAGYWQSAGSLYWRDPVASQAALPTGASAVQGDVALALDTGIPYEYTGSSWHSLVVDNNGNLNIGKGTVAAAQMVMTAANTIGSPCDNGASLGGVGQLSVDGTGHMLTCIGGTWQDATRIDNGPGSGGCLVIIGPNPSPDFGYCGQYTGAYPDGVNVTMNGSWYVYKQSWTLTLAKPGVITASVWGHLSEQYCRATGLSGHLEQDVVIIDNDTGSVLGSNWAQTPAITDTSAGITENLVKPLSPNKNGYQVSIITSWATYSGQTMPYQASTCAPDGSAVPITPLVVGWNINSYY</sequence>
<evidence type="ECO:0000256" key="1">
    <source>
        <dbReference type="SAM" id="MobiDB-lite"/>
    </source>
</evidence>
<name>A0A2N7W4R7_9BURK</name>
<gene>
    <name evidence="4" type="ORF">C0Z19_14140</name>
</gene>
<keyword evidence="2" id="KW-0472">Membrane</keyword>
<protein>
    <submittedName>
        <fullName evidence="4">Shufflon system plasmid conjugative transfer pilus tip adhesin PilV</fullName>
    </submittedName>
</protein>
<evidence type="ECO:0000313" key="5">
    <source>
        <dbReference type="Proteomes" id="UP000235347"/>
    </source>
</evidence>
<comment type="caution">
    <text evidence="4">The sequence shown here is derived from an EMBL/GenBank/DDBJ whole genome shotgun (WGS) entry which is preliminary data.</text>
</comment>
<evidence type="ECO:0000256" key="2">
    <source>
        <dbReference type="SAM" id="Phobius"/>
    </source>
</evidence>
<dbReference type="InterPro" id="IPR007001">
    <property type="entry name" value="Shufflon_N"/>
</dbReference>
<proteinExistence type="predicted"/>
<evidence type="ECO:0000259" key="3">
    <source>
        <dbReference type="Pfam" id="PF04917"/>
    </source>
</evidence>
<evidence type="ECO:0000313" key="4">
    <source>
        <dbReference type="EMBL" id="PMS24401.1"/>
    </source>
</evidence>
<dbReference type="Proteomes" id="UP000235347">
    <property type="component" value="Unassembled WGS sequence"/>
</dbReference>
<dbReference type="EMBL" id="PNYB01000010">
    <property type="protein sequence ID" value="PMS24401.1"/>
    <property type="molecule type" value="Genomic_DNA"/>
</dbReference>
<keyword evidence="5" id="KW-1185">Reference proteome</keyword>
<keyword evidence="2" id="KW-0812">Transmembrane</keyword>
<feature type="region of interest" description="Disordered" evidence="1">
    <location>
        <begin position="1"/>
        <end position="27"/>
    </location>
</feature>
<reference evidence="4 5" key="1">
    <citation type="submission" date="2018-01" db="EMBL/GenBank/DDBJ databases">
        <title>Whole genome analyses suggest that Burkholderia sensu lato contains two further novel genera in the rhizoxinica-symbiotica group Mycetohabitans gen. nov., and Trinickia gen. nov.: implications for the evolution of diazotrophy and nodulation in the Burkholderiaceae.</title>
        <authorList>
            <person name="Estrada-de los Santos P."/>
            <person name="Palmer M."/>
            <person name="Chavez-Ramirez B."/>
            <person name="Beukes C."/>
            <person name="Steenkamp E.T."/>
            <person name="Hirsch A.M."/>
            <person name="Manyaka P."/>
            <person name="Maluk M."/>
            <person name="Lafos M."/>
            <person name="Crook M."/>
            <person name="Gross E."/>
            <person name="Simon M.F."/>
            <person name="Bueno dos Reis Junior F."/>
            <person name="Poole P.S."/>
            <person name="Venter S.N."/>
            <person name="James E.K."/>
        </authorList>
    </citation>
    <scope>NUCLEOTIDE SEQUENCE [LARGE SCALE GENOMIC DNA]</scope>
    <source>
        <strain evidence="4 5">GP25-8</strain>
    </source>
</reference>
<dbReference type="AlphaFoldDB" id="A0A2N7W4R7"/>
<dbReference type="InterPro" id="IPR012902">
    <property type="entry name" value="N_methyl_site"/>
</dbReference>
<keyword evidence="2" id="KW-1133">Transmembrane helix</keyword>
<dbReference type="PROSITE" id="PS00409">
    <property type="entry name" value="PROKAR_NTER_METHYL"/>
    <property type="match status" value="1"/>
</dbReference>
<feature type="domain" description="Bacterial shufflon protein N-terminal" evidence="3">
    <location>
        <begin position="59"/>
        <end position="254"/>
    </location>
</feature>
<accession>A0A2N7W4R7</accession>